<keyword evidence="1" id="KW-0378">Hydrolase</keyword>
<dbReference type="Proteomes" id="UP000306628">
    <property type="component" value="Unassembled WGS sequence"/>
</dbReference>
<accession>A0A5S4F068</accession>
<name>A0A5S4F068_9ACTN</name>
<comment type="caution">
    <text evidence="1">The sequence shown here is derived from an EMBL/GenBank/DDBJ whole genome shotgun (WGS) entry which is preliminary data.</text>
</comment>
<feature type="non-terminal residue" evidence="1">
    <location>
        <position position="32"/>
    </location>
</feature>
<dbReference type="GO" id="GO:0016787">
    <property type="term" value="F:hydrolase activity"/>
    <property type="evidence" value="ECO:0007669"/>
    <property type="project" value="UniProtKB-KW"/>
</dbReference>
<protein>
    <submittedName>
        <fullName evidence="1">Adenosylcobinamide amidohydrolase</fullName>
    </submittedName>
</protein>
<dbReference type="EMBL" id="VCKX01000585">
    <property type="protein sequence ID" value="TMR09405.1"/>
    <property type="molecule type" value="Genomic_DNA"/>
</dbReference>
<organism evidence="1 2">
    <name type="scientific">Nonomuraea zeae</name>
    <dbReference type="NCBI Taxonomy" id="1642303"/>
    <lineage>
        <taxon>Bacteria</taxon>
        <taxon>Bacillati</taxon>
        <taxon>Actinomycetota</taxon>
        <taxon>Actinomycetes</taxon>
        <taxon>Streptosporangiales</taxon>
        <taxon>Streptosporangiaceae</taxon>
        <taxon>Nonomuraea</taxon>
    </lineage>
</organism>
<dbReference type="AlphaFoldDB" id="A0A5S4F068"/>
<evidence type="ECO:0000313" key="2">
    <source>
        <dbReference type="Proteomes" id="UP000306628"/>
    </source>
</evidence>
<sequence length="32" mass="3732">MKLTYRMEEGTRLGALLWEFGPGWRMISSAML</sequence>
<evidence type="ECO:0000313" key="1">
    <source>
        <dbReference type="EMBL" id="TMR09405.1"/>
    </source>
</evidence>
<keyword evidence="2" id="KW-1185">Reference proteome</keyword>
<proteinExistence type="predicted"/>
<gene>
    <name evidence="1" type="ORF">ETD85_61455</name>
</gene>
<reference evidence="1 2" key="1">
    <citation type="submission" date="2019-05" db="EMBL/GenBank/DDBJ databases">
        <title>Draft genome sequence of Nonomuraea zeae DSM 100528.</title>
        <authorList>
            <person name="Saricaoglu S."/>
            <person name="Isik K."/>
        </authorList>
    </citation>
    <scope>NUCLEOTIDE SEQUENCE [LARGE SCALE GENOMIC DNA]</scope>
    <source>
        <strain evidence="1 2">DSM 100528</strain>
    </source>
</reference>